<dbReference type="Pfam" id="PF13727">
    <property type="entry name" value="CoA_binding_3"/>
    <property type="match status" value="1"/>
</dbReference>
<evidence type="ECO:0000256" key="5">
    <source>
        <dbReference type="ARBA" id="ARBA00022989"/>
    </source>
</evidence>
<dbReference type="InterPro" id="IPR036291">
    <property type="entry name" value="NAD(P)-bd_dom_sf"/>
</dbReference>
<keyword evidence="10" id="KW-1185">Reference proteome</keyword>
<sequence length="456" mass="52874">MSRSEKILATFFFIWDIITLMAAFALSVAIFQEELVIMNEWMILAGVLGIWFIIGYWRKLYNLKVTKTMESRPFRYLKAYFILIAVVAFLYHILSFPSFERNIILAFSLGFPVLGFTSNFFINNIVNRINQNRNVKHTLVAGVGNAAANVYNYYKSNPSKYAVKGFIKCKKEETFIEQDKIVGDVDNLNDILCDNEVDEIVIAIPVKPSKKIKKIMQAADYHGKRVRYIPDYSELFGKNYKSVKYGEMDSINTRQMPLDETSSYVAKEFFDLFFSTMALIFLSPLLLIVAALIKLDSPGPILYCPLRIGKNGKPFRVFKFRTMKECDATGNKSTQENDPRITRVGKYLRKYSIDELPQFLNVFFGDMSVVGPRPHRSQLNQQFQESTEQYMLRHYFKPGITGWAQVNGWRGPTNTLEQKQQRTSHDLWYIENWSFILDIKIIYMTIFGKKTHSSAF</sequence>
<feature type="transmembrane region" description="Helical" evidence="7">
    <location>
        <begin position="77"/>
        <end position="97"/>
    </location>
</feature>
<evidence type="ECO:0000313" key="9">
    <source>
        <dbReference type="EMBL" id="MBS9524248.1"/>
    </source>
</evidence>
<feature type="transmembrane region" description="Helical" evidence="7">
    <location>
        <begin position="272"/>
        <end position="293"/>
    </location>
</feature>
<evidence type="ECO:0000256" key="4">
    <source>
        <dbReference type="ARBA" id="ARBA00022692"/>
    </source>
</evidence>
<dbReference type="SUPFAM" id="SSF51735">
    <property type="entry name" value="NAD(P)-binding Rossmann-fold domains"/>
    <property type="match status" value="1"/>
</dbReference>
<evidence type="ECO:0000313" key="10">
    <source>
        <dbReference type="Proteomes" id="UP001319104"/>
    </source>
</evidence>
<reference evidence="9 10" key="1">
    <citation type="submission" date="2021-05" db="EMBL/GenBank/DDBJ databases">
        <authorList>
            <person name="Zhang Z.D."/>
            <person name="Osman G."/>
        </authorList>
    </citation>
    <scope>NUCLEOTIDE SEQUENCE [LARGE SCALE GENOMIC DNA]</scope>
    <source>
        <strain evidence="9 10">KCTC 32217</strain>
    </source>
</reference>
<feature type="domain" description="Bacterial sugar transferase" evidence="8">
    <location>
        <begin position="267"/>
        <end position="447"/>
    </location>
</feature>
<dbReference type="AlphaFoldDB" id="A0AAP2CGJ6"/>
<feature type="transmembrane region" description="Helical" evidence="7">
    <location>
        <begin position="37"/>
        <end position="57"/>
    </location>
</feature>
<keyword evidence="3 9" id="KW-0808">Transferase</keyword>
<accession>A0AAP2CGJ6</accession>
<dbReference type="EMBL" id="JAHCMY010000004">
    <property type="protein sequence ID" value="MBS9524248.1"/>
    <property type="molecule type" value="Genomic_DNA"/>
</dbReference>
<dbReference type="NCBIfam" id="TIGR03025">
    <property type="entry name" value="EPS_sugtrans"/>
    <property type="match status" value="1"/>
</dbReference>
<comment type="caution">
    <text evidence="9">The sequence shown here is derived from an EMBL/GenBank/DDBJ whole genome shotgun (WGS) entry which is preliminary data.</text>
</comment>
<keyword evidence="4 7" id="KW-0812">Transmembrane</keyword>
<evidence type="ECO:0000256" key="3">
    <source>
        <dbReference type="ARBA" id="ARBA00022679"/>
    </source>
</evidence>
<comment type="subcellular location">
    <subcellularLocation>
        <location evidence="1">Membrane</location>
        <topology evidence="1">Multi-pass membrane protein</topology>
    </subcellularLocation>
</comment>
<dbReference type="Proteomes" id="UP001319104">
    <property type="component" value="Unassembled WGS sequence"/>
</dbReference>
<proteinExistence type="inferred from homology"/>
<dbReference type="InterPro" id="IPR017475">
    <property type="entry name" value="EPS_sugar_tfrase"/>
</dbReference>
<feature type="transmembrane region" description="Helical" evidence="7">
    <location>
        <begin position="7"/>
        <end position="31"/>
    </location>
</feature>
<comment type="similarity">
    <text evidence="2">Belongs to the bacterial sugar transferase family.</text>
</comment>
<dbReference type="PANTHER" id="PTHR30576:SF0">
    <property type="entry name" value="UNDECAPRENYL-PHOSPHATE N-ACETYLGALACTOSAMINYL 1-PHOSPHATE TRANSFERASE-RELATED"/>
    <property type="match status" value="1"/>
</dbReference>
<evidence type="ECO:0000256" key="2">
    <source>
        <dbReference type="ARBA" id="ARBA00006464"/>
    </source>
</evidence>
<dbReference type="RefSeq" id="WP_213945108.1">
    <property type="nucleotide sequence ID" value="NZ_JAHBGI010000001.1"/>
</dbReference>
<evidence type="ECO:0000256" key="7">
    <source>
        <dbReference type="SAM" id="Phobius"/>
    </source>
</evidence>
<organism evidence="9 10">
    <name type="scientific">Litoribacter ruber</name>
    <dbReference type="NCBI Taxonomy" id="702568"/>
    <lineage>
        <taxon>Bacteria</taxon>
        <taxon>Pseudomonadati</taxon>
        <taxon>Bacteroidota</taxon>
        <taxon>Cytophagia</taxon>
        <taxon>Cytophagales</taxon>
        <taxon>Cyclobacteriaceae</taxon>
        <taxon>Litoribacter</taxon>
    </lineage>
</organism>
<dbReference type="GO" id="GO:0016020">
    <property type="term" value="C:membrane"/>
    <property type="evidence" value="ECO:0007669"/>
    <property type="project" value="UniProtKB-SubCell"/>
</dbReference>
<dbReference type="EC" id="2.7.8.31" evidence="9"/>
<dbReference type="GO" id="GO:0089702">
    <property type="term" value="F:undecaprenyl-phosphate glucose phosphotransferase activity"/>
    <property type="evidence" value="ECO:0007669"/>
    <property type="project" value="UniProtKB-EC"/>
</dbReference>
<keyword evidence="6 7" id="KW-0472">Membrane</keyword>
<dbReference type="NCBIfam" id="TIGR03023">
    <property type="entry name" value="WcaJ_sugtrans"/>
    <property type="match status" value="1"/>
</dbReference>
<dbReference type="Gene3D" id="3.40.50.720">
    <property type="entry name" value="NAD(P)-binding Rossmann-like Domain"/>
    <property type="match status" value="1"/>
</dbReference>
<protein>
    <submittedName>
        <fullName evidence="9">Undecaprenyl-phosphate glucose phosphotransferase</fullName>
        <ecNumber evidence="9">2.7.8.31</ecNumber>
    </submittedName>
</protein>
<feature type="transmembrane region" description="Helical" evidence="7">
    <location>
        <begin position="103"/>
        <end position="126"/>
    </location>
</feature>
<evidence type="ECO:0000256" key="1">
    <source>
        <dbReference type="ARBA" id="ARBA00004141"/>
    </source>
</evidence>
<dbReference type="Pfam" id="PF02397">
    <property type="entry name" value="Bac_transf"/>
    <property type="match status" value="1"/>
</dbReference>
<dbReference type="InterPro" id="IPR003362">
    <property type="entry name" value="Bact_transf"/>
</dbReference>
<dbReference type="PANTHER" id="PTHR30576">
    <property type="entry name" value="COLANIC BIOSYNTHESIS UDP-GLUCOSE LIPID CARRIER TRANSFERASE"/>
    <property type="match status" value="1"/>
</dbReference>
<gene>
    <name evidence="9" type="ORF">KI659_09500</name>
</gene>
<keyword evidence="5 7" id="KW-1133">Transmembrane helix</keyword>
<name>A0AAP2CGJ6_9BACT</name>
<evidence type="ECO:0000256" key="6">
    <source>
        <dbReference type="ARBA" id="ARBA00023136"/>
    </source>
</evidence>
<dbReference type="InterPro" id="IPR017473">
    <property type="entry name" value="Undecaprenyl-P_gluc_Ptfrase"/>
</dbReference>
<evidence type="ECO:0000259" key="8">
    <source>
        <dbReference type="Pfam" id="PF02397"/>
    </source>
</evidence>